<evidence type="ECO:0000256" key="10">
    <source>
        <dbReference type="ARBA" id="ARBA00023012"/>
    </source>
</evidence>
<dbReference type="CDD" id="cd00082">
    <property type="entry name" value="HisKA"/>
    <property type="match status" value="1"/>
</dbReference>
<evidence type="ECO:0000256" key="7">
    <source>
        <dbReference type="ARBA" id="ARBA00022741"/>
    </source>
</evidence>
<protein>
    <recommendedName>
        <fullName evidence="3">histidine kinase</fullName>
        <ecNumber evidence="3">2.7.13.3</ecNumber>
    </recommendedName>
</protein>
<dbReference type="SUPFAM" id="SSF55874">
    <property type="entry name" value="ATPase domain of HSP90 chaperone/DNA topoisomerase II/histidine kinase"/>
    <property type="match status" value="1"/>
</dbReference>
<keyword evidence="11 12" id="KW-0472">Membrane</keyword>
<dbReference type="AlphaFoldDB" id="A0A7W9ETP5"/>
<evidence type="ECO:0000256" key="6">
    <source>
        <dbReference type="ARBA" id="ARBA00022679"/>
    </source>
</evidence>
<dbReference type="Gene3D" id="3.30.565.10">
    <property type="entry name" value="Histidine kinase-like ATPase, C-terminal domain"/>
    <property type="match status" value="1"/>
</dbReference>
<keyword evidence="8 14" id="KW-0418">Kinase</keyword>
<dbReference type="SUPFAM" id="SSF47384">
    <property type="entry name" value="Homodimeric domain of signal transducing histidine kinase"/>
    <property type="match status" value="1"/>
</dbReference>
<dbReference type="InterPro" id="IPR004358">
    <property type="entry name" value="Sig_transdc_His_kin-like_C"/>
</dbReference>
<dbReference type="Gene3D" id="1.10.287.130">
    <property type="match status" value="1"/>
</dbReference>
<keyword evidence="12" id="KW-0812">Transmembrane</keyword>
<proteinExistence type="predicted"/>
<sequence length="408" mass="42913">MATDAQRAPVLTGFAPRVRWGLLAALATAVAALAVGASIDVAAVILVGSAIAALAAAGPLDTGAAPATPTAEATPLLPDVLDAIAEPVLVVGDGRIAAANRAARDALGQHIVGEDPRLAIRHPAAAELIADGQPGEAVELAGLGGIDQRWEMRVGATADARRIVHLRDRTAQHAAEKMRVDFVANASHELRTPLASILGFVETLQDEAGDDPPTRHRFLEIMGNEASRMQRLVGDLISLSRIEADKHRPPSARVDLRGLLKEVEVELRAAQDGRADDLEVQLDPTLPSVIGDRPQLSQLFHNLLGNALKYGRTGTPVTAVLARDGEAGVRLTVVDRGEGIAPEHLPRLTERFYRVDAGRSRSVGGTGLGLAICKHIVERHRGRLRIASRVGEGTTVTVTLPAAPAALS</sequence>
<dbReference type="InterPro" id="IPR005467">
    <property type="entry name" value="His_kinase_dom"/>
</dbReference>
<dbReference type="InterPro" id="IPR003661">
    <property type="entry name" value="HisK_dim/P_dom"/>
</dbReference>
<dbReference type="Proteomes" id="UP000546200">
    <property type="component" value="Unassembled WGS sequence"/>
</dbReference>
<name>A0A7W9ETP5_9SPHN</name>
<reference evidence="14 15" key="1">
    <citation type="submission" date="2020-08" db="EMBL/GenBank/DDBJ databases">
        <title>Genomic Encyclopedia of Type Strains, Phase IV (KMG-IV): sequencing the most valuable type-strain genomes for metagenomic binning, comparative biology and taxonomic classification.</title>
        <authorList>
            <person name="Goeker M."/>
        </authorList>
    </citation>
    <scope>NUCLEOTIDE SEQUENCE [LARGE SCALE GENOMIC DNA]</scope>
    <source>
        <strain evidence="14 15">DSM 100044</strain>
    </source>
</reference>
<evidence type="ECO:0000256" key="12">
    <source>
        <dbReference type="SAM" id="Phobius"/>
    </source>
</evidence>
<dbReference type="SMART" id="SM00388">
    <property type="entry name" value="HisKA"/>
    <property type="match status" value="1"/>
</dbReference>
<dbReference type="PANTHER" id="PTHR45453">
    <property type="entry name" value="PHOSPHATE REGULON SENSOR PROTEIN PHOR"/>
    <property type="match status" value="1"/>
</dbReference>
<keyword evidence="10" id="KW-0902">Two-component regulatory system</keyword>
<dbReference type="FunFam" id="3.30.565.10:FF:000006">
    <property type="entry name" value="Sensor histidine kinase WalK"/>
    <property type="match status" value="1"/>
</dbReference>
<dbReference type="GO" id="GO:0005886">
    <property type="term" value="C:plasma membrane"/>
    <property type="evidence" value="ECO:0007669"/>
    <property type="project" value="UniProtKB-SubCell"/>
</dbReference>
<dbReference type="FunFam" id="1.10.287.130:FF:000008">
    <property type="entry name" value="Two-component sensor histidine kinase"/>
    <property type="match status" value="1"/>
</dbReference>
<dbReference type="PROSITE" id="PS50109">
    <property type="entry name" value="HIS_KIN"/>
    <property type="match status" value="1"/>
</dbReference>
<dbReference type="PANTHER" id="PTHR45453:SF1">
    <property type="entry name" value="PHOSPHATE REGULON SENSOR PROTEIN PHOR"/>
    <property type="match status" value="1"/>
</dbReference>
<accession>A0A7W9ETP5</accession>
<dbReference type="PRINTS" id="PR00344">
    <property type="entry name" value="BCTRLSENSOR"/>
</dbReference>
<keyword evidence="15" id="KW-1185">Reference proteome</keyword>
<keyword evidence="4" id="KW-1003">Cell membrane</keyword>
<keyword evidence="5" id="KW-0597">Phosphoprotein</keyword>
<dbReference type="GO" id="GO:0016036">
    <property type="term" value="P:cellular response to phosphate starvation"/>
    <property type="evidence" value="ECO:0007669"/>
    <property type="project" value="TreeGrafter"/>
</dbReference>
<evidence type="ECO:0000259" key="13">
    <source>
        <dbReference type="PROSITE" id="PS50109"/>
    </source>
</evidence>
<comment type="catalytic activity">
    <reaction evidence="1">
        <text>ATP + protein L-histidine = ADP + protein N-phospho-L-histidine.</text>
        <dbReference type="EC" id="2.7.13.3"/>
    </reaction>
</comment>
<evidence type="ECO:0000256" key="11">
    <source>
        <dbReference type="ARBA" id="ARBA00023136"/>
    </source>
</evidence>
<gene>
    <name evidence="14" type="ORF">FHS94_001255</name>
</gene>
<keyword evidence="12" id="KW-1133">Transmembrane helix</keyword>
<dbReference type="InterPro" id="IPR050351">
    <property type="entry name" value="BphY/WalK/GraS-like"/>
</dbReference>
<keyword evidence="7" id="KW-0547">Nucleotide-binding</keyword>
<evidence type="ECO:0000256" key="4">
    <source>
        <dbReference type="ARBA" id="ARBA00022475"/>
    </source>
</evidence>
<organism evidence="14 15">
    <name type="scientific">Sphingomonas aerophila</name>
    <dbReference type="NCBI Taxonomy" id="1344948"/>
    <lineage>
        <taxon>Bacteria</taxon>
        <taxon>Pseudomonadati</taxon>
        <taxon>Pseudomonadota</taxon>
        <taxon>Alphaproteobacteria</taxon>
        <taxon>Sphingomonadales</taxon>
        <taxon>Sphingomonadaceae</taxon>
        <taxon>Sphingomonas</taxon>
    </lineage>
</organism>
<dbReference type="GO" id="GO:0000155">
    <property type="term" value="F:phosphorelay sensor kinase activity"/>
    <property type="evidence" value="ECO:0007669"/>
    <property type="project" value="InterPro"/>
</dbReference>
<comment type="caution">
    <text evidence="14">The sequence shown here is derived from an EMBL/GenBank/DDBJ whole genome shotgun (WGS) entry which is preliminary data.</text>
</comment>
<evidence type="ECO:0000256" key="5">
    <source>
        <dbReference type="ARBA" id="ARBA00022553"/>
    </source>
</evidence>
<dbReference type="GO" id="GO:0004721">
    <property type="term" value="F:phosphoprotein phosphatase activity"/>
    <property type="evidence" value="ECO:0007669"/>
    <property type="project" value="TreeGrafter"/>
</dbReference>
<dbReference type="Pfam" id="PF00512">
    <property type="entry name" value="HisKA"/>
    <property type="match status" value="1"/>
</dbReference>
<keyword evidence="6 14" id="KW-0808">Transferase</keyword>
<feature type="transmembrane region" description="Helical" evidence="12">
    <location>
        <begin position="20"/>
        <end position="47"/>
    </location>
</feature>
<keyword evidence="9" id="KW-0067">ATP-binding</keyword>
<dbReference type="InterPro" id="IPR036890">
    <property type="entry name" value="HATPase_C_sf"/>
</dbReference>
<evidence type="ECO:0000256" key="9">
    <source>
        <dbReference type="ARBA" id="ARBA00022840"/>
    </source>
</evidence>
<dbReference type="GO" id="GO:0005524">
    <property type="term" value="F:ATP binding"/>
    <property type="evidence" value="ECO:0007669"/>
    <property type="project" value="UniProtKB-KW"/>
</dbReference>
<dbReference type="EC" id="2.7.13.3" evidence="3"/>
<feature type="domain" description="Histidine kinase" evidence="13">
    <location>
        <begin position="185"/>
        <end position="404"/>
    </location>
</feature>
<comment type="subcellular location">
    <subcellularLocation>
        <location evidence="2">Cell membrane</location>
    </subcellularLocation>
</comment>
<evidence type="ECO:0000256" key="8">
    <source>
        <dbReference type="ARBA" id="ARBA00022777"/>
    </source>
</evidence>
<evidence type="ECO:0000256" key="2">
    <source>
        <dbReference type="ARBA" id="ARBA00004236"/>
    </source>
</evidence>
<evidence type="ECO:0000256" key="3">
    <source>
        <dbReference type="ARBA" id="ARBA00012438"/>
    </source>
</evidence>
<dbReference type="Pfam" id="PF02518">
    <property type="entry name" value="HATPase_c"/>
    <property type="match status" value="1"/>
</dbReference>
<dbReference type="RefSeq" id="WP_184055700.1">
    <property type="nucleotide sequence ID" value="NZ_JACIJK010000003.1"/>
</dbReference>
<evidence type="ECO:0000313" key="15">
    <source>
        <dbReference type="Proteomes" id="UP000546200"/>
    </source>
</evidence>
<evidence type="ECO:0000256" key="1">
    <source>
        <dbReference type="ARBA" id="ARBA00000085"/>
    </source>
</evidence>
<dbReference type="EMBL" id="JACIJK010000003">
    <property type="protein sequence ID" value="MBB5714424.1"/>
    <property type="molecule type" value="Genomic_DNA"/>
</dbReference>
<dbReference type="InterPro" id="IPR036097">
    <property type="entry name" value="HisK_dim/P_sf"/>
</dbReference>
<dbReference type="SMART" id="SM00387">
    <property type="entry name" value="HATPase_c"/>
    <property type="match status" value="1"/>
</dbReference>
<evidence type="ECO:0000313" key="14">
    <source>
        <dbReference type="EMBL" id="MBB5714424.1"/>
    </source>
</evidence>
<dbReference type="InterPro" id="IPR003594">
    <property type="entry name" value="HATPase_dom"/>
</dbReference>